<gene>
    <name evidence="2" type="ORF">NKW50_09815</name>
</gene>
<proteinExistence type="predicted"/>
<organism evidence="2 3">
    <name type="scientific">Acetobacter lambici</name>
    <dbReference type="NCBI Taxonomy" id="1332824"/>
    <lineage>
        <taxon>Bacteria</taxon>
        <taxon>Pseudomonadati</taxon>
        <taxon>Pseudomonadota</taxon>
        <taxon>Alphaproteobacteria</taxon>
        <taxon>Acetobacterales</taxon>
        <taxon>Acetobacteraceae</taxon>
        <taxon>Acetobacter</taxon>
    </lineage>
</organism>
<dbReference type="RefSeq" id="WP_253544056.1">
    <property type="nucleotide sequence ID" value="NZ_JAMYZY010000017.1"/>
</dbReference>
<keyword evidence="3" id="KW-1185">Reference proteome</keyword>
<accession>A0ABT1F415</accession>
<evidence type="ECO:0000313" key="2">
    <source>
        <dbReference type="EMBL" id="MCP1258883.1"/>
    </source>
</evidence>
<dbReference type="EMBL" id="JAMYZZ010000017">
    <property type="protein sequence ID" value="MCP1258883.1"/>
    <property type="molecule type" value="Genomic_DNA"/>
</dbReference>
<feature type="compositionally biased region" description="Basic and acidic residues" evidence="1">
    <location>
        <begin position="129"/>
        <end position="153"/>
    </location>
</feature>
<protein>
    <submittedName>
        <fullName evidence="2">Uncharacterized protein</fullName>
    </submittedName>
</protein>
<name>A0ABT1F415_9PROT</name>
<evidence type="ECO:0000256" key="1">
    <source>
        <dbReference type="SAM" id="MobiDB-lite"/>
    </source>
</evidence>
<sequence>MMHKIGLNPNKPVAFDYLTDEQKNNYKLEYETNKYARLLFENQGRAKCLDSIAVLKVFERDSELMQWKNRDEVFHAKLSLQKLNIVRDINILTLDEKGQKEFKEAQENLDIEKARKAVIEAHKREENRYLLDIRPEPENEQEQNKDNDREKSNVVEFPKNSGQKKKKTFSYGR</sequence>
<evidence type="ECO:0000313" key="3">
    <source>
        <dbReference type="Proteomes" id="UP001523528"/>
    </source>
</evidence>
<reference evidence="2 3" key="1">
    <citation type="submission" date="2022-06" db="EMBL/GenBank/DDBJ databases">
        <title>Acetobacer genomes from food samples.</title>
        <authorList>
            <person name="Sombolestani A."/>
        </authorList>
    </citation>
    <scope>NUCLEOTIDE SEQUENCE [LARGE SCALE GENOMIC DNA]</scope>
    <source>
        <strain evidence="2 3">R-83285</strain>
    </source>
</reference>
<feature type="region of interest" description="Disordered" evidence="1">
    <location>
        <begin position="129"/>
        <end position="173"/>
    </location>
</feature>
<dbReference type="Proteomes" id="UP001523528">
    <property type="component" value="Unassembled WGS sequence"/>
</dbReference>
<comment type="caution">
    <text evidence="2">The sequence shown here is derived from an EMBL/GenBank/DDBJ whole genome shotgun (WGS) entry which is preliminary data.</text>
</comment>
<feature type="compositionally biased region" description="Basic residues" evidence="1">
    <location>
        <begin position="162"/>
        <end position="173"/>
    </location>
</feature>